<accession>A0A3S3PEE7</accession>
<evidence type="ECO:0008006" key="4">
    <source>
        <dbReference type="Google" id="ProtNLM"/>
    </source>
</evidence>
<dbReference type="OrthoDB" id="78358at2759"/>
<proteinExistence type="predicted"/>
<dbReference type="AlphaFoldDB" id="A0A3S3PEE7"/>
<name>A0A3S3PEE7_9ACAR</name>
<protein>
    <recommendedName>
        <fullName evidence="4">RNA-binding protein 48</fullName>
    </recommendedName>
</protein>
<dbReference type="SUPFAM" id="SSF54928">
    <property type="entry name" value="RNA-binding domain, RBD"/>
    <property type="match status" value="1"/>
</dbReference>
<dbReference type="PANTHER" id="PTHR20957:SF0">
    <property type="entry name" value="RNA-BINDING PROTEIN 48"/>
    <property type="match status" value="1"/>
</dbReference>
<dbReference type="Proteomes" id="UP000285301">
    <property type="component" value="Unassembled WGS sequence"/>
</dbReference>
<dbReference type="GO" id="GO:0005654">
    <property type="term" value="C:nucleoplasm"/>
    <property type="evidence" value="ECO:0007669"/>
    <property type="project" value="TreeGrafter"/>
</dbReference>
<organism evidence="2 3">
    <name type="scientific">Dinothrombium tinctorium</name>
    <dbReference type="NCBI Taxonomy" id="1965070"/>
    <lineage>
        <taxon>Eukaryota</taxon>
        <taxon>Metazoa</taxon>
        <taxon>Ecdysozoa</taxon>
        <taxon>Arthropoda</taxon>
        <taxon>Chelicerata</taxon>
        <taxon>Arachnida</taxon>
        <taxon>Acari</taxon>
        <taxon>Acariformes</taxon>
        <taxon>Trombidiformes</taxon>
        <taxon>Prostigmata</taxon>
        <taxon>Anystina</taxon>
        <taxon>Parasitengona</taxon>
        <taxon>Trombidioidea</taxon>
        <taxon>Trombidiidae</taxon>
        <taxon>Dinothrombium</taxon>
    </lineage>
</organism>
<dbReference type="EMBL" id="NCKU01003925">
    <property type="protein sequence ID" value="RWS06720.1"/>
    <property type="molecule type" value="Genomic_DNA"/>
</dbReference>
<dbReference type="Gene3D" id="3.30.70.330">
    <property type="match status" value="1"/>
</dbReference>
<dbReference type="GO" id="GO:0003676">
    <property type="term" value="F:nucleic acid binding"/>
    <property type="evidence" value="ECO:0007669"/>
    <property type="project" value="InterPro"/>
</dbReference>
<dbReference type="STRING" id="1965070.A0A3S3PEE7"/>
<evidence type="ECO:0000313" key="1">
    <source>
        <dbReference type="EMBL" id="RWS05226.1"/>
    </source>
</evidence>
<dbReference type="InterPro" id="IPR035979">
    <property type="entry name" value="RBD_domain_sf"/>
</dbReference>
<keyword evidence="3" id="KW-1185">Reference proteome</keyword>
<dbReference type="PANTHER" id="PTHR20957">
    <property type="entry name" value="RNA-BINDING PROTEIN 48"/>
    <property type="match status" value="1"/>
</dbReference>
<reference evidence="2 3" key="1">
    <citation type="journal article" date="2018" name="Gigascience">
        <title>Genomes of trombidid mites reveal novel predicted allergens and laterally-transferred genes associated with secondary metabolism.</title>
        <authorList>
            <person name="Dong X."/>
            <person name="Chaisiri K."/>
            <person name="Xia D."/>
            <person name="Armstrong S.D."/>
            <person name="Fang Y."/>
            <person name="Donnelly M.J."/>
            <person name="Kadowaki T."/>
            <person name="McGarry J.W."/>
            <person name="Darby A.C."/>
            <person name="Makepeace B.L."/>
        </authorList>
    </citation>
    <scope>NUCLEOTIDE SEQUENCE [LARGE SCALE GENOMIC DNA]</scope>
    <source>
        <strain evidence="2">UoL-WK</strain>
    </source>
</reference>
<sequence length="171" mass="20066">MSEAGDCGVDDKRPLFVEPRSHHERAEICTSRAKYRDGRRPTAVKQVFTISDESRYLLVHRVPSLKLRDELTRVCRKFGPLEFVLLAEDYPVSEPFTEVFVVKYKYLQNAIYAKKRIDDFNFYGETLHVCYAPEMETVDETKQKLNERETFVKAKIQRFQNKAPKRAKLAK</sequence>
<evidence type="ECO:0000313" key="3">
    <source>
        <dbReference type="Proteomes" id="UP000285301"/>
    </source>
</evidence>
<dbReference type="InterPro" id="IPR012677">
    <property type="entry name" value="Nucleotide-bd_a/b_plait_sf"/>
</dbReference>
<gene>
    <name evidence="2" type="ORF">B4U79_02099</name>
    <name evidence="1" type="ORF">B4U79_11782</name>
</gene>
<dbReference type="EMBL" id="NCKU01004944">
    <property type="protein sequence ID" value="RWS05226.1"/>
    <property type="molecule type" value="Genomic_DNA"/>
</dbReference>
<evidence type="ECO:0000313" key="2">
    <source>
        <dbReference type="EMBL" id="RWS06720.1"/>
    </source>
</evidence>
<comment type="caution">
    <text evidence="2">The sequence shown here is derived from an EMBL/GenBank/DDBJ whole genome shotgun (WGS) entry which is preliminary data.</text>
</comment>
<reference evidence="2" key="2">
    <citation type="submission" date="2018-11" db="EMBL/GenBank/DDBJ databases">
        <title>Trombidioid mite genomics.</title>
        <authorList>
            <person name="Dong X."/>
        </authorList>
    </citation>
    <scope>NUCLEOTIDE SEQUENCE</scope>
    <source>
        <strain evidence="2">UoL-WK</strain>
    </source>
</reference>
<dbReference type="InterPro" id="IPR039599">
    <property type="entry name" value="RBM48"/>
</dbReference>